<reference evidence="4 5" key="1">
    <citation type="submission" date="2021-03" db="EMBL/GenBank/DDBJ databases">
        <title>Sequencing the genomes of 1000 actinobacteria strains.</title>
        <authorList>
            <person name="Klenk H.-P."/>
        </authorList>
    </citation>
    <scope>NUCLEOTIDE SEQUENCE [LARGE SCALE GENOMIC DNA]</scope>
    <source>
        <strain evidence="4 5">DSM 15454</strain>
    </source>
</reference>
<evidence type="ECO:0000259" key="2">
    <source>
        <dbReference type="Pfam" id="PF03551"/>
    </source>
</evidence>
<dbReference type="Pfam" id="PF10400">
    <property type="entry name" value="Vir_act_alpha_C"/>
    <property type="match status" value="1"/>
</dbReference>
<dbReference type="EMBL" id="JAGIOE010000001">
    <property type="protein sequence ID" value="MBP2373849.1"/>
    <property type="molecule type" value="Genomic_DNA"/>
</dbReference>
<dbReference type="Proteomes" id="UP000766570">
    <property type="component" value="Unassembled WGS sequence"/>
</dbReference>
<accession>A0ABS4WCB4</accession>
<feature type="domain" description="Transcription regulator PadR C-terminal" evidence="3">
    <location>
        <begin position="91"/>
        <end position="169"/>
    </location>
</feature>
<dbReference type="InterPro" id="IPR018309">
    <property type="entry name" value="Tscrpt_reg_PadR_C"/>
</dbReference>
<feature type="domain" description="Transcription regulator PadR N-terminal" evidence="2">
    <location>
        <begin position="7"/>
        <end position="77"/>
    </location>
</feature>
<proteinExistence type="predicted"/>
<keyword evidence="5" id="KW-1185">Reference proteome</keyword>
<evidence type="ECO:0000259" key="3">
    <source>
        <dbReference type="Pfam" id="PF10400"/>
    </source>
</evidence>
<organism evidence="4 5">
    <name type="scientific">Paeniglutamicibacter psychrophenolicus</name>
    <dbReference type="NCBI Taxonomy" id="257454"/>
    <lineage>
        <taxon>Bacteria</taxon>
        <taxon>Bacillati</taxon>
        <taxon>Actinomycetota</taxon>
        <taxon>Actinomycetes</taxon>
        <taxon>Micrococcales</taxon>
        <taxon>Micrococcaceae</taxon>
        <taxon>Paeniglutamicibacter</taxon>
    </lineage>
</organism>
<keyword evidence="4" id="KW-0238">DNA-binding</keyword>
<dbReference type="PANTHER" id="PTHR43252">
    <property type="entry name" value="TRANSCRIPTIONAL REGULATOR YQJI"/>
    <property type="match status" value="1"/>
</dbReference>
<feature type="region of interest" description="Disordered" evidence="1">
    <location>
        <begin position="175"/>
        <end position="195"/>
    </location>
</feature>
<sequence>MSIKHSLLVMLEQQQRYGFELREEFERSTGSTWPLNIGQVYTTLDRLERDGLVSDLGTDERGHRYYSITEAGRMEVATWFSTPVAPSTPPRNELAIKLALALGIPRVDVAAVIQTQRLSTIQTMQGYVRSRREADKANKAEDFSWRLVLESLIYSAEAELKWLDHCEAKMLTMAKPPTSGTASAQAAPARTLELS</sequence>
<dbReference type="InterPro" id="IPR036390">
    <property type="entry name" value="WH_DNA-bd_sf"/>
</dbReference>
<dbReference type="InterPro" id="IPR005149">
    <property type="entry name" value="Tscrpt_reg_PadR_N"/>
</dbReference>
<name>A0ABS4WCB4_9MICC</name>
<dbReference type="SUPFAM" id="SSF46785">
    <property type="entry name" value="Winged helix' DNA-binding domain"/>
    <property type="match status" value="1"/>
</dbReference>
<evidence type="ECO:0000313" key="5">
    <source>
        <dbReference type="Proteomes" id="UP000766570"/>
    </source>
</evidence>
<evidence type="ECO:0000256" key="1">
    <source>
        <dbReference type="SAM" id="MobiDB-lite"/>
    </source>
</evidence>
<dbReference type="Gene3D" id="1.10.10.10">
    <property type="entry name" value="Winged helix-like DNA-binding domain superfamily/Winged helix DNA-binding domain"/>
    <property type="match status" value="1"/>
</dbReference>
<dbReference type="PANTHER" id="PTHR43252:SF6">
    <property type="entry name" value="NEGATIVE TRANSCRIPTION REGULATOR PADR"/>
    <property type="match status" value="1"/>
</dbReference>
<comment type="caution">
    <text evidence="4">The sequence shown here is derived from an EMBL/GenBank/DDBJ whole genome shotgun (WGS) entry which is preliminary data.</text>
</comment>
<dbReference type="RefSeq" id="WP_209906972.1">
    <property type="nucleotide sequence ID" value="NZ_BAAAMI010000011.1"/>
</dbReference>
<dbReference type="InterPro" id="IPR036388">
    <property type="entry name" value="WH-like_DNA-bd_sf"/>
</dbReference>
<gene>
    <name evidence="4" type="ORF">JOF46_001761</name>
</gene>
<dbReference type="GO" id="GO:0003677">
    <property type="term" value="F:DNA binding"/>
    <property type="evidence" value="ECO:0007669"/>
    <property type="project" value="UniProtKB-KW"/>
</dbReference>
<protein>
    <submittedName>
        <fullName evidence="4">DNA-binding PadR family transcriptional regulator</fullName>
    </submittedName>
</protein>
<dbReference type="Pfam" id="PF03551">
    <property type="entry name" value="PadR"/>
    <property type="match status" value="1"/>
</dbReference>
<evidence type="ECO:0000313" key="4">
    <source>
        <dbReference type="EMBL" id="MBP2373849.1"/>
    </source>
</evidence>